<evidence type="ECO:0000256" key="2">
    <source>
        <dbReference type="ARBA" id="ARBA00023002"/>
    </source>
</evidence>
<reference evidence="9" key="1">
    <citation type="journal article" date="2020" name="Stud. Mycol.">
        <title>101 Dothideomycetes genomes: a test case for predicting lifestyles and emergence of pathogens.</title>
        <authorList>
            <person name="Haridas S."/>
            <person name="Albert R."/>
            <person name="Binder M."/>
            <person name="Bloem J."/>
            <person name="Labutti K."/>
            <person name="Salamov A."/>
            <person name="Andreopoulos B."/>
            <person name="Baker S."/>
            <person name="Barry K."/>
            <person name="Bills G."/>
            <person name="Bluhm B."/>
            <person name="Cannon C."/>
            <person name="Castanera R."/>
            <person name="Culley D."/>
            <person name="Daum C."/>
            <person name="Ezra D."/>
            <person name="Gonzalez J."/>
            <person name="Henrissat B."/>
            <person name="Kuo A."/>
            <person name="Liang C."/>
            <person name="Lipzen A."/>
            <person name="Lutzoni F."/>
            <person name="Magnuson J."/>
            <person name="Mondo S."/>
            <person name="Nolan M."/>
            <person name="Ohm R."/>
            <person name="Pangilinan J."/>
            <person name="Park H.-J."/>
            <person name="Ramirez L."/>
            <person name="Alfaro M."/>
            <person name="Sun H."/>
            <person name="Tritt A."/>
            <person name="Yoshinaga Y."/>
            <person name="Zwiers L.-H."/>
            <person name="Turgeon B."/>
            <person name="Goodwin S."/>
            <person name="Spatafora J."/>
            <person name="Crous P."/>
            <person name="Grigoriev I."/>
        </authorList>
    </citation>
    <scope>NUCLEOTIDE SEQUENCE</scope>
    <source>
        <strain evidence="9">CBS 260.36</strain>
    </source>
</reference>
<dbReference type="InterPro" id="IPR016160">
    <property type="entry name" value="Ald_DH_CS_CYS"/>
</dbReference>
<evidence type="ECO:0000256" key="3">
    <source>
        <dbReference type="ARBA" id="ARBA00024226"/>
    </source>
</evidence>
<dbReference type="GO" id="GO:0004029">
    <property type="term" value="F:aldehyde dehydrogenase (NAD+) activity"/>
    <property type="evidence" value="ECO:0007669"/>
    <property type="project" value="UniProtKB-EC"/>
</dbReference>
<sequence length="600" mass="64216">MDFLATVDDNSSSILIATAAIGIINLLLWLLRSDLEQAVDFKVSLPEECRPGWTGKVLENPSLKVPGSTAVQCYCPATGQSLGLVNPATVDSVDRAIARAQADQPTWATTSFAERRRVLKTLLRFLLQHQDDIVTAACLDSGKTRVDALFGEILVTAEKLQWTIDHGEAALTTESRPTNFLMMYKKNSVRYEPLGVVAACVSWNYPFHNLIGPMISSLFTGNAIIVKNSEATAWSSIYFTAIVRGALTACGHSPNLVQSITCWPHVADHLTSHSAISHLTFIGSRPVAHAVCTSAAKALTPVVVELGGKDPSLILDSPSHKPLPSSETQRIASILMRGVFQSAGQNCIGIERIIAQPQAYTQLLAILEPRIRALRPGSALTEDNVDVGACISPAGFDKLESLIADAVSHGARLLAGGKRHHHPKYPHAHYFQPTLLVDVTPTMRIAQEELFAPVALLMRAESLPAALEIANSTSYGLGASVFGPTSSAQARENLRTCVAGIKAGMVAVNDFATTYAVQLPFGGVKGSGYGRFAGEEGLRGLCAVKSVCEDRLPGWVRTSIPPGLDYPMTEKGPGIGRGVVELGYGGWGQKIKGLRRIVGL</sequence>
<organism evidence="9 10">
    <name type="scientific">Myriangium duriaei CBS 260.36</name>
    <dbReference type="NCBI Taxonomy" id="1168546"/>
    <lineage>
        <taxon>Eukaryota</taxon>
        <taxon>Fungi</taxon>
        <taxon>Dikarya</taxon>
        <taxon>Ascomycota</taxon>
        <taxon>Pezizomycotina</taxon>
        <taxon>Dothideomycetes</taxon>
        <taxon>Dothideomycetidae</taxon>
        <taxon>Myriangiales</taxon>
        <taxon>Myriangiaceae</taxon>
        <taxon>Myriangium</taxon>
    </lineage>
</organism>
<keyword evidence="10" id="KW-1185">Reference proteome</keyword>
<name>A0A9P4IT07_9PEZI</name>
<dbReference type="InterPro" id="IPR029510">
    <property type="entry name" value="Ald_DH_CS_GLU"/>
</dbReference>
<keyword evidence="7" id="KW-0812">Transmembrane</keyword>
<dbReference type="Gene3D" id="3.40.309.10">
    <property type="entry name" value="Aldehyde Dehydrogenase, Chain A, domain 2"/>
    <property type="match status" value="1"/>
</dbReference>
<dbReference type="OrthoDB" id="310895at2759"/>
<comment type="similarity">
    <text evidence="1 6">Belongs to the aldehyde dehydrogenase family.</text>
</comment>
<dbReference type="SUPFAM" id="SSF53720">
    <property type="entry name" value="ALDH-like"/>
    <property type="match status" value="1"/>
</dbReference>
<dbReference type="Gene3D" id="3.40.605.10">
    <property type="entry name" value="Aldehyde Dehydrogenase, Chain A, domain 1"/>
    <property type="match status" value="1"/>
</dbReference>
<proteinExistence type="inferred from homology"/>
<dbReference type="PROSITE" id="PS00687">
    <property type="entry name" value="ALDEHYDE_DEHYDR_GLU"/>
    <property type="match status" value="1"/>
</dbReference>
<comment type="caution">
    <text evidence="9">The sequence shown here is derived from an EMBL/GenBank/DDBJ whole genome shotgun (WGS) entry which is preliminary data.</text>
</comment>
<evidence type="ECO:0000256" key="7">
    <source>
        <dbReference type="SAM" id="Phobius"/>
    </source>
</evidence>
<dbReference type="Pfam" id="PF00171">
    <property type="entry name" value="Aldedh"/>
    <property type="match status" value="1"/>
</dbReference>
<gene>
    <name evidence="9" type="ORF">K461DRAFT_230694</name>
</gene>
<evidence type="ECO:0000256" key="5">
    <source>
        <dbReference type="PROSITE-ProRule" id="PRU10007"/>
    </source>
</evidence>
<protein>
    <recommendedName>
        <fullName evidence="3">aldehyde dehydrogenase (NAD(+))</fullName>
        <ecNumber evidence="3">1.2.1.3</ecNumber>
    </recommendedName>
</protein>
<dbReference type="FunFam" id="3.40.309.10:FF:000024">
    <property type="entry name" value="Betaine aldehyde dehydrogenase"/>
    <property type="match status" value="1"/>
</dbReference>
<keyword evidence="7" id="KW-1133">Transmembrane helix</keyword>
<dbReference type="FunFam" id="3.40.605.10:FF:000014">
    <property type="entry name" value="aldehyde dehydrogenase 22A1"/>
    <property type="match status" value="1"/>
</dbReference>
<dbReference type="InterPro" id="IPR016163">
    <property type="entry name" value="Ald_DH_C"/>
</dbReference>
<dbReference type="InterPro" id="IPR016161">
    <property type="entry name" value="Ald_DH/histidinol_DH"/>
</dbReference>
<evidence type="ECO:0000256" key="6">
    <source>
        <dbReference type="RuleBase" id="RU003345"/>
    </source>
</evidence>
<feature type="domain" description="Aldehyde dehydrogenase" evidence="8">
    <location>
        <begin position="69"/>
        <end position="547"/>
    </location>
</feature>
<keyword evidence="7" id="KW-0472">Membrane</keyword>
<comment type="catalytic activity">
    <reaction evidence="4">
        <text>an aldehyde + NAD(+) + H2O = a carboxylate + NADH + 2 H(+)</text>
        <dbReference type="Rhea" id="RHEA:16185"/>
        <dbReference type="ChEBI" id="CHEBI:15377"/>
        <dbReference type="ChEBI" id="CHEBI:15378"/>
        <dbReference type="ChEBI" id="CHEBI:17478"/>
        <dbReference type="ChEBI" id="CHEBI:29067"/>
        <dbReference type="ChEBI" id="CHEBI:57540"/>
        <dbReference type="ChEBI" id="CHEBI:57945"/>
        <dbReference type="EC" id="1.2.1.3"/>
    </reaction>
</comment>
<dbReference type="AlphaFoldDB" id="A0A9P4IT07"/>
<dbReference type="PANTHER" id="PTHR11699">
    <property type="entry name" value="ALDEHYDE DEHYDROGENASE-RELATED"/>
    <property type="match status" value="1"/>
</dbReference>
<accession>A0A9P4IT07</accession>
<evidence type="ECO:0000256" key="1">
    <source>
        <dbReference type="ARBA" id="ARBA00009986"/>
    </source>
</evidence>
<evidence type="ECO:0000256" key="4">
    <source>
        <dbReference type="ARBA" id="ARBA00049194"/>
    </source>
</evidence>
<dbReference type="EMBL" id="ML996091">
    <property type="protein sequence ID" value="KAF2149467.1"/>
    <property type="molecule type" value="Genomic_DNA"/>
</dbReference>
<evidence type="ECO:0000313" key="9">
    <source>
        <dbReference type="EMBL" id="KAF2149467.1"/>
    </source>
</evidence>
<evidence type="ECO:0000313" key="10">
    <source>
        <dbReference type="Proteomes" id="UP000799439"/>
    </source>
</evidence>
<dbReference type="CDD" id="cd07098">
    <property type="entry name" value="ALDH_F15-22"/>
    <property type="match status" value="1"/>
</dbReference>
<dbReference type="InterPro" id="IPR016162">
    <property type="entry name" value="Ald_DH_N"/>
</dbReference>
<feature type="active site" evidence="5">
    <location>
        <position position="305"/>
    </location>
</feature>
<dbReference type="EC" id="1.2.1.3" evidence="3"/>
<evidence type="ECO:0000259" key="8">
    <source>
        <dbReference type="Pfam" id="PF00171"/>
    </source>
</evidence>
<keyword evidence="2 6" id="KW-0560">Oxidoreductase</keyword>
<dbReference type="PROSITE" id="PS00070">
    <property type="entry name" value="ALDEHYDE_DEHYDR_CYS"/>
    <property type="match status" value="1"/>
</dbReference>
<feature type="transmembrane region" description="Helical" evidence="7">
    <location>
        <begin position="12"/>
        <end position="31"/>
    </location>
</feature>
<dbReference type="InterPro" id="IPR015590">
    <property type="entry name" value="Aldehyde_DH_dom"/>
</dbReference>
<dbReference type="Proteomes" id="UP000799439">
    <property type="component" value="Unassembled WGS sequence"/>
</dbReference>